<evidence type="ECO:0000313" key="1">
    <source>
        <dbReference type="EMBL" id="GMN64008.1"/>
    </source>
</evidence>
<keyword evidence="2" id="KW-1185">Reference proteome</keyword>
<evidence type="ECO:0000313" key="2">
    <source>
        <dbReference type="Proteomes" id="UP001187192"/>
    </source>
</evidence>
<dbReference type="AlphaFoldDB" id="A0AA88J385"/>
<comment type="caution">
    <text evidence="1">The sequence shown here is derived from an EMBL/GenBank/DDBJ whole genome shotgun (WGS) entry which is preliminary data.</text>
</comment>
<dbReference type="EMBL" id="BTGU01000165">
    <property type="protein sequence ID" value="GMN64008.1"/>
    <property type="molecule type" value="Genomic_DNA"/>
</dbReference>
<protein>
    <submittedName>
        <fullName evidence="1">Uncharacterized protein</fullName>
    </submittedName>
</protein>
<gene>
    <name evidence="1" type="ORF">TIFTF001_033089</name>
</gene>
<dbReference type="Proteomes" id="UP001187192">
    <property type="component" value="Unassembled WGS sequence"/>
</dbReference>
<sequence length="82" mass="9192">MGMLGKKLRMGKWGSWKIERVRHGALVERLGALEICSCCHGALLLAPRLFGNPFVAPRRFENLSSAPCWGWLCCFVSGRRDS</sequence>
<proteinExistence type="predicted"/>
<reference evidence="1" key="1">
    <citation type="submission" date="2023-07" db="EMBL/GenBank/DDBJ databases">
        <title>draft genome sequence of fig (Ficus carica).</title>
        <authorList>
            <person name="Takahashi T."/>
            <person name="Nishimura K."/>
        </authorList>
    </citation>
    <scope>NUCLEOTIDE SEQUENCE</scope>
</reference>
<dbReference type="Gramene" id="FCD_00037761-RA">
    <property type="protein sequence ID" value="FCD_00037761-RA:cds"/>
    <property type="gene ID" value="FCD_00037761"/>
</dbReference>
<accession>A0AA88J385</accession>
<name>A0AA88J385_FICCA</name>
<organism evidence="1 2">
    <name type="scientific">Ficus carica</name>
    <name type="common">Common fig</name>
    <dbReference type="NCBI Taxonomy" id="3494"/>
    <lineage>
        <taxon>Eukaryota</taxon>
        <taxon>Viridiplantae</taxon>
        <taxon>Streptophyta</taxon>
        <taxon>Embryophyta</taxon>
        <taxon>Tracheophyta</taxon>
        <taxon>Spermatophyta</taxon>
        <taxon>Magnoliopsida</taxon>
        <taxon>eudicotyledons</taxon>
        <taxon>Gunneridae</taxon>
        <taxon>Pentapetalae</taxon>
        <taxon>rosids</taxon>
        <taxon>fabids</taxon>
        <taxon>Rosales</taxon>
        <taxon>Moraceae</taxon>
        <taxon>Ficeae</taxon>
        <taxon>Ficus</taxon>
    </lineage>
</organism>